<keyword evidence="1" id="KW-0812">Transmembrane</keyword>
<feature type="transmembrane region" description="Helical" evidence="1">
    <location>
        <begin position="338"/>
        <end position="359"/>
    </location>
</feature>
<feature type="transmembrane region" description="Helical" evidence="1">
    <location>
        <begin position="131"/>
        <end position="154"/>
    </location>
</feature>
<feature type="transmembrane region" description="Helical" evidence="1">
    <location>
        <begin position="107"/>
        <end position="125"/>
    </location>
</feature>
<evidence type="ECO:0000313" key="4">
    <source>
        <dbReference type="Proteomes" id="UP000241238"/>
    </source>
</evidence>
<feature type="transmembrane region" description="Helical" evidence="1">
    <location>
        <begin position="161"/>
        <end position="180"/>
    </location>
</feature>
<dbReference type="PANTHER" id="PTHR30354">
    <property type="entry name" value="GNT FAMILY GLUCONATE TRANSPORTER"/>
    <property type="match status" value="1"/>
</dbReference>
<feature type="domain" description="TRAP C4-dicarboxylate transport system permease DctM subunit" evidence="2">
    <location>
        <begin position="163"/>
        <end position="355"/>
    </location>
</feature>
<dbReference type="RefSeq" id="WP_005949521.1">
    <property type="nucleotide sequence ID" value="NZ_CP028103.1"/>
</dbReference>
<accession>A0ABN5JDE2</accession>
<evidence type="ECO:0000259" key="2">
    <source>
        <dbReference type="Pfam" id="PF06808"/>
    </source>
</evidence>
<keyword evidence="4" id="KW-1185">Reference proteome</keyword>
<dbReference type="Pfam" id="PF06808">
    <property type="entry name" value="DctM"/>
    <property type="match status" value="1"/>
</dbReference>
<evidence type="ECO:0000313" key="3">
    <source>
        <dbReference type="EMBL" id="AVQ30059.1"/>
    </source>
</evidence>
<feature type="transmembrane region" description="Helical" evidence="1">
    <location>
        <begin position="6"/>
        <end position="26"/>
    </location>
</feature>
<gene>
    <name evidence="3" type="ORF">C4N18_01995</name>
</gene>
<dbReference type="Proteomes" id="UP000241238">
    <property type="component" value="Chromosome"/>
</dbReference>
<feature type="transmembrane region" description="Helical" evidence="1">
    <location>
        <begin position="410"/>
        <end position="434"/>
    </location>
</feature>
<keyword evidence="1" id="KW-0472">Membrane</keyword>
<keyword evidence="1" id="KW-1133">Transmembrane helix</keyword>
<dbReference type="PANTHER" id="PTHR30354:SF11">
    <property type="entry name" value="PERMEASE"/>
    <property type="match status" value="1"/>
</dbReference>
<dbReference type="EMBL" id="CP028103">
    <property type="protein sequence ID" value="AVQ30059.1"/>
    <property type="molecule type" value="Genomic_DNA"/>
</dbReference>
<feature type="transmembrane region" description="Helical" evidence="1">
    <location>
        <begin position="33"/>
        <end position="58"/>
    </location>
</feature>
<feature type="transmembrane region" description="Helical" evidence="1">
    <location>
        <begin position="237"/>
        <end position="254"/>
    </location>
</feature>
<feature type="transmembrane region" description="Helical" evidence="1">
    <location>
        <begin position="298"/>
        <end position="318"/>
    </location>
</feature>
<dbReference type="GeneID" id="77466748"/>
<name>A0ABN5JDE2_FUSVA</name>
<reference evidence="4" key="1">
    <citation type="journal article" date="2018" name="MSphere">
        <title>Fusobacterium Genomics Using MinION and Illumina Sequencing Enables Genome Completion and Correction.</title>
        <authorList>
            <person name="Todd S.M."/>
            <person name="Settlage R.E."/>
            <person name="Lahmers K.K."/>
            <person name="Slade D.J."/>
        </authorList>
    </citation>
    <scope>NUCLEOTIDE SEQUENCE [LARGE SCALE GENOMIC DNA]</scope>
    <source>
        <strain evidence="4">ATCC 27725</strain>
    </source>
</reference>
<proteinExistence type="predicted"/>
<feature type="transmembrane region" description="Helical" evidence="1">
    <location>
        <begin position="186"/>
        <end position="205"/>
    </location>
</feature>
<evidence type="ECO:0000256" key="1">
    <source>
        <dbReference type="SAM" id="Phobius"/>
    </source>
</evidence>
<dbReference type="InterPro" id="IPR010656">
    <property type="entry name" value="DctM"/>
</dbReference>
<dbReference type="InterPro" id="IPR003474">
    <property type="entry name" value="Glcn_transporter"/>
</dbReference>
<feature type="transmembrane region" description="Helical" evidence="1">
    <location>
        <begin position="260"/>
        <end position="277"/>
    </location>
</feature>
<organism evidence="3 4">
    <name type="scientific">Fusobacterium varium ATCC 27725</name>
    <dbReference type="NCBI Taxonomy" id="469618"/>
    <lineage>
        <taxon>Bacteria</taxon>
        <taxon>Fusobacteriati</taxon>
        <taxon>Fusobacteriota</taxon>
        <taxon>Fusobacteriia</taxon>
        <taxon>Fusobacteriales</taxon>
        <taxon>Fusobacteriaceae</taxon>
        <taxon>Fusobacterium</taxon>
    </lineage>
</organism>
<feature type="transmembrane region" description="Helical" evidence="1">
    <location>
        <begin position="64"/>
        <end position="83"/>
    </location>
</feature>
<sequence>MGSWSLIHSPSLLGLIPLILYLILVFKGYKATTAVAVGLTAGCILTGQSISSISTMIAKATGSFLGIIGLIIMLGSGLGYVMTKSGVAKTIVYWIVNKIGVNSEKKGIVVTMICSLVIVALLGTLAGGNAIIAPIIIPIVAAVGITPSTVGVIFQAMGETGLIWGPFTPPVIGLMAITGLSYGKMMIWAAIPYGIIWIIITYFVAQRIQKSTKAKGEKYENIEIIEEFTPTAAQKRTTIIFLISFILFIIYGIITKQGTNYVILFIILLALILGVSSKMKLDAIIGEMAQGMGKMTEMYLLFILLEPFINLIVVSGGFEALSKFLLSIFPNPNSLTVMMMGSLVGGFGVDGAVVAQLKITNDLFIDLVNKIGLPMEMWAIALIAASRITTNVYPTANMVGQMGIARSKNIKAMLISGWCVSMAILVYIFLWSFIGQKIFF</sequence>
<protein>
    <recommendedName>
        <fullName evidence="2">TRAP C4-dicarboxylate transport system permease DctM subunit domain-containing protein</fullName>
    </recommendedName>
</protein>